<evidence type="ECO:0000256" key="1">
    <source>
        <dbReference type="SAM" id="MobiDB-lite"/>
    </source>
</evidence>
<dbReference type="AlphaFoldDB" id="A0A835IH53"/>
<dbReference type="OrthoDB" id="1433808at2759"/>
<dbReference type="Proteomes" id="UP000631114">
    <property type="component" value="Unassembled WGS sequence"/>
</dbReference>
<feature type="region of interest" description="Disordered" evidence="1">
    <location>
        <begin position="12"/>
        <end position="35"/>
    </location>
</feature>
<proteinExistence type="predicted"/>
<comment type="caution">
    <text evidence="2">The sequence shown here is derived from an EMBL/GenBank/DDBJ whole genome shotgun (WGS) entry which is preliminary data.</text>
</comment>
<evidence type="ECO:0000313" key="2">
    <source>
        <dbReference type="EMBL" id="KAF9617661.1"/>
    </source>
</evidence>
<name>A0A835IH53_9MAGN</name>
<evidence type="ECO:0000313" key="3">
    <source>
        <dbReference type="Proteomes" id="UP000631114"/>
    </source>
</evidence>
<organism evidence="2 3">
    <name type="scientific">Coptis chinensis</name>
    <dbReference type="NCBI Taxonomy" id="261450"/>
    <lineage>
        <taxon>Eukaryota</taxon>
        <taxon>Viridiplantae</taxon>
        <taxon>Streptophyta</taxon>
        <taxon>Embryophyta</taxon>
        <taxon>Tracheophyta</taxon>
        <taxon>Spermatophyta</taxon>
        <taxon>Magnoliopsida</taxon>
        <taxon>Ranunculales</taxon>
        <taxon>Ranunculaceae</taxon>
        <taxon>Coptidoideae</taxon>
        <taxon>Coptis</taxon>
    </lineage>
</organism>
<gene>
    <name evidence="2" type="ORF">IFM89_037804</name>
</gene>
<keyword evidence="3" id="KW-1185">Reference proteome</keyword>
<reference evidence="2 3" key="1">
    <citation type="submission" date="2020-10" db="EMBL/GenBank/DDBJ databases">
        <title>The Coptis chinensis genome and diversification of protoberbering-type alkaloids.</title>
        <authorList>
            <person name="Wang B."/>
            <person name="Shu S."/>
            <person name="Song C."/>
            <person name="Liu Y."/>
        </authorList>
    </citation>
    <scope>NUCLEOTIDE SEQUENCE [LARGE SCALE GENOMIC DNA]</scope>
    <source>
        <strain evidence="2">HL-2020</strain>
        <tissue evidence="2">Leaf</tissue>
    </source>
</reference>
<protein>
    <submittedName>
        <fullName evidence="2">Uncharacterized protein</fullName>
    </submittedName>
</protein>
<accession>A0A835IH53</accession>
<dbReference type="EMBL" id="JADFTS010000003">
    <property type="protein sequence ID" value="KAF9617661.1"/>
    <property type="molecule type" value="Genomic_DNA"/>
</dbReference>
<sequence length="163" mass="18053">MIRSLKKLKIWSRRKKKKKISHAHSYTSPPTRPAPPPPIHCCSCSFAQPSAPPLPSWLDFEQSHIANTAFGMFGDSSLGQPISEDHIVHEEIVSEITPLCPSFPISSTPSYQQYMVTSPVYGVPVAPATQTEKFGGVFGCAVSVGANLIRCFCPCFRFRQRRC</sequence>
<feature type="compositionally biased region" description="Basic residues" evidence="1">
    <location>
        <begin position="12"/>
        <end position="22"/>
    </location>
</feature>